<dbReference type="Proteomes" id="UP000673691">
    <property type="component" value="Unassembled WGS sequence"/>
</dbReference>
<protein>
    <recommendedName>
        <fullName evidence="2">Retroviral polymerase SH3-like domain-containing protein</fullName>
    </recommendedName>
</protein>
<feature type="non-terminal residue" evidence="3">
    <location>
        <position position="1"/>
    </location>
</feature>
<keyword evidence="4" id="KW-1185">Reference proteome</keyword>
<evidence type="ECO:0000256" key="1">
    <source>
        <dbReference type="SAM" id="MobiDB-lite"/>
    </source>
</evidence>
<proteinExistence type="predicted"/>
<name>A0A8H8DIT3_9FUNG</name>
<evidence type="ECO:0000313" key="4">
    <source>
        <dbReference type="Proteomes" id="UP000673691"/>
    </source>
</evidence>
<comment type="caution">
    <text evidence="3">The sequence shown here is derived from an EMBL/GenBank/DDBJ whole genome shotgun (WGS) entry which is preliminary data.</text>
</comment>
<dbReference type="Pfam" id="PF25597">
    <property type="entry name" value="SH3_retrovirus"/>
    <property type="match status" value="1"/>
</dbReference>
<feature type="domain" description="Retroviral polymerase SH3-like" evidence="2">
    <location>
        <begin position="83"/>
        <end position="113"/>
    </location>
</feature>
<dbReference type="EMBL" id="JAEFCI010005647">
    <property type="protein sequence ID" value="KAG5460164.1"/>
    <property type="molecule type" value="Genomic_DNA"/>
</dbReference>
<evidence type="ECO:0000313" key="3">
    <source>
        <dbReference type="EMBL" id="KAG5460164.1"/>
    </source>
</evidence>
<sequence length="122" mass="13254">GKGEALRLADFEGGSGEALFDWRASRGAILLVDPRVRGPSALDPAAAASALRPPLARRPPSPAARLPWPRSTGGLRVVLQHSYSRTSKAYKLWDPSSDQIVERFDVTVDERRPYVAADFEAA</sequence>
<evidence type="ECO:0000259" key="2">
    <source>
        <dbReference type="Pfam" id="PF25597"/>
    </source>
</evidence>
<reference evidence="3 4" key="1">
    <citation type="journal article" name="Sci. Rep.">
        <title>Genome-scale phylogenetic analyses confirm Olpidium as the closest living zoosporic fungus to the non-flagellated, terrestrial fungi.</title>
        <authorList>
            <person name="Chang Y."/>
            <person name="Rochon D."/>
            <person name="Sekimoto S."/>
            <person name="Wang Y."/>
            <person name="Chovatia M."/>
            <person name="Sandor L."/>
            <person name="Salamov A."/>
            <person name="Grigoriev I.V."/>
            <person name="Stajich J.E."/>
            <person name="Spatafora J.W."/>
        </authorList>
    </citation>
    <scope>NUCLEOTIDE SEQUENCE [LARGE SCALE GENOMIC DNA]</scope>
    <source>
        <strain evidence="3">S191</strain>
    </source>
</reference>
<gene>
    <name evidence="3" type="ORF">BJ554DRAFT_7821</name>
</gene>
<feature type="region of interest" description="Disordered" evidence="1">
    <location>
        <begin position="46"/>
        <end position="70"/>
    </location>
</feature>
<organism evidence="3 4">
    <name type="scientific">Olpidium bornovanus</name>
    <dbReference type="NCBI Taxonomy" id="278681"/>
    <lineage>
        <taxon>Eukaryota</taxon>
        <taxon>Fungi</taxon>
        <taxon>Fungi incertae sedis</taxon>
        <taxon>Olpidiomycota</taxon>
        <taxon>Olpidiomycotina</taxon>
        <taxon>Olpidiomycetes</taxon>
        <taxon>Olpidiales</taxon>
        <taxon>Olpidiaceae</taxon>
        <taxon>Olpidium</taxon>
    </lineage>
</organism>
<dbReference type="OrthoDB" id="3943081at2759"/>
<accession>A0A8H8DIT3</accession>
<dbReference type="AlphaFoldDB" id="A0A8H8DIT3"/>
<dbReference type="InterPro" id="IPR057670">
    <property type="entry name" value="SH3_retrovirus"/>
</dbReference>